<keyword evidence="3" id="KW-1185">Reference proteome</keyword>
<proteinExistence type="predicted"/>
<feature type="region of interest" description="Disordered" evidence="1">
    <location>
        <begin position="122"/>
        <end position="146"/>
    </location>
</feature>
<gene>
    <name evidence="2" type="ORF">FE633_07410</name>
</gene>
<organism evidence="2 3">
    <name type="scientific">Streptomyces montanus</name>
    <dbReference type="NCBI Taxonomy" id="2580423"/>
    <lineage>
        <taxon>Bacteria</taxon>
        <taxon>Bacillati</taxon>
        <taxon>Actinomycetota</taxon>
        <taxon>Actinomycetes</taxon>
        <taxon>Kitasatosporales</taxon>
        <taxon>Streptomycetaceae</taxon>
        <taxon>Streptomyces</taxon>
    </lineage>
</organism>
<dbReference type="Proteomes" id="UP000305906">
    <property type="component" value="Unassembled WGS sequence"/>
</dbReference>
<dbReference type="AlphaFoldDB" id="A0A5R9G245"/>
<comment type="caution">
    <text evidence="2">The sequence shown here is derived from an EMBL/GenBank/DDBJ whole genome shotgun (WGS) entry which is preliminary data.</text>
</comment>
<evidence type="ECO:0000313" key="2">
    <source>
        <dbReference type="EMBL" id="TLS46904.1"/>
    </source>
</evidence>
<name>A0A5R9G245_9ACTN</name>
<evidence type="ECO:0000313" key="3">
    <source>
        <dbReference type="Proteomes" id="UP000305906"/>
    </source>
</evidence>
<evidence type="ECO:0000256" key="1">
    <source>
        <dbReference type="SAM" id="MobiDB-lite"/>
    </source>
</evidence>
<dbReference type="RefSeq" id="WP_138044272.1">
    <property type="nucleotide sequence ID" value="NZ_VBZC01000006.1"/>
</dbReference>
<sequence>MAQFLVLTDSEAGGWRVDADALTTAIRARWVAVEIDSTRRSEAQSFSWSFEAENGPGEAYLHEDGTCLYLDVWQEDAAWLAVVFRRLAPAHLDVVFCDEGYTFDVRLRPEATDAELTDLMMQSDPAAESTRTTSAPDRAGNSGEPR</sequence>
<accession>A0A5R9G245</accession>
<dbReference type="EMBL" id="VBZC01000006">
    <property type="protein sequence ID" value="TLS46904.1"/>
    <property type="molecule type" value="Genomic_DNA"/>
</dbReference>
<reference evidence="2 3" key="1">
    <citation type="submission" date="2019-05" db="EMBL/GenBank/DDBJ databases">
        <title>Streptomyces sp. NEAU-C151, a novel actinomycete isolated from soil.</title>
        <authorList>
            <person name="Han L."/>
            <person name="Jiang H."/>
        </authorList>
    </citation>
    <scope>NUCLEOTIDE SEQUENCE [LARGE SCALE GENOMIC DNA]</scope>
    <source>
        <strain evidence="2 3">NEAU-C151</strain>
    </source>
</reference>
<protein>
    <submittedName>
        <fullName evidence="2">Uncharacterized protein</fullName>
    </submittedName>
</protein>